<protein>
    <submittedName>
        <fullName evidence="1">Uncharacterized protein</fullName>
    </submittedName>
</protein>
<proteinExistence type="predicted"/>
<name>A0A2N1N7L4_9GLOM</name>
<dbReference type="VEuPathDB" id="FungiDB:FUN_004101"/>
<reference evidence="1 2" key="2">
    <citation type="submission" date="2017-10" db="EMBL/GenBank/DDBJ databases">
        <title>Extensive intraspecific genome diversity in a model arbuscular mycorrhizal fungus.</title>
        <authorList>
            <person name="Chen E.C.H."/>
            <person name="Morin E."/>
            <person name="Baudet D."/>
            <person name="Noel J."/>
            <person name="Ndikumana S."/>
            <person name="Charron P."/>
            <person name="St-Onge C."/>
            <person name="Giorgi J."/>
            <person name="Grigoriev I.V."/>
            <person name="Roux C."/>
            <person name="Martin F.M."/>
            <person name="Corradi N."/>
        </authorList>
    </citation>
    <scope>NUCLEOTIDE SEQUENCE [LARGE SCALE GENOMIC DNA]</scope>
    <source>
        <strain evidence="1 2">C2</strain>
    </source>
</reference>
<gene>
    <name evidence="1" type="ORF">RhiirC2_747620</name>
</gene>
<comment type="caution">
    <text evidence="1">The sequence shown here is derived from an EMBL/GenBank/DDBJ whole genome shotgun (WGS) entry which is preliminary data.</text>
</comment>
<reference evidence="1 2" key="1">
    <citation type="submission" date="2016-04" db="EMBL/GenBank/DDBJ databases">
        <title>Genome analyses suggest a sexual origin of heterokaryosis in a supposedly ancient asexual fungus.</title>
        <authorList>
            <person name="Ropars J."/>
            <person name="Sedzielewska K."/>
            <person name="Noel J."/>
            <person name="Charron P."/>
            <person name="Farinelli L."/>
            <person name="Marton T."/>
            <person name="Kruger M."/>
            <person name="Pelin A."/>
            <person name="Brachmann A."/>
            <person name="Corradi N."/>
        </authorList>
    </citation>
    <scope>NUCLEOTIDE SEQUENCE [LARGE SCALE GENOMIC DNA]</scope>
    <source>
        <strain evidence="1 2">C2</strain>
    </source>
</reference>
<dbReference type="VEuPathDB" id="FungiDB:RhiirFUN_006252"/>
<dbReference type="EMBL" id="LLXL01000682">
    <property type="protein sequence ID" value="PKK69844.1"/>
    <property type="molecule type" value="Genomic_DNA"/>
</dbReference>
<sequence>MAENLIDSYRADKKECAYLFDVPKSKSVKTAILQNRFELLIESAKSANATLNATFIEADASVSEYQPSDRSTNYESNPFNTGFSQKRKYAFDTEEEEDSGEEYNADKTIVGGRNTTWVVDRINIRQKLTKYQEEKNLTKSKPEYYDVIFFNNKNQDGFLGTLPESTIIKMNKEIMEEIKGAEEEDIRSLLSKIIDRDIHITKENLKEQQNHNDSFEKEFSLYFINHMWVYIFLENR</sequence>
<evidence type="ECO:0000313" key="1">
    <source>
        <dbReference type="EMBL" id="PKK69844.1"/>
    </source>
</evidence>
<accession>A0A2N1N7L4</accession>
<evidence type="ECO:0000313" key="2">
    <source>
        <dbReference type="Proteomes" id="UP000233469"/>
    </source>
</evidence>
<dbReference type="AlphaFoldDB" id="A0A2N1N7L4"/>
<dbReference type="Proteomes" id="UP000233469">
    <property type="component" value="Unassembled WGS sequence"/>
</dbReference>
<organism evidence="1 2">
    <name type="scientific">Rhizophagus irregularis</name>
    <dbReference type="NCBI Taxonomy" id="588596"/>
    <lineage>
        <taxon>Eukaryota</taxon>
        <taxon>Fungi</taxon>
        <taxon>Fungi incertae sedis</taxon>
        <taxon>Mucoromycota</taxon>
        <taxon>Glomeromycotina</taxon>
        <taxon>Glomeromycetes</taxon>
        <taxon>Glomerales</taxon>
        <taxon>Glomeraceae</taxon>
        <taxon>Rhizophagus</taxon>
    </lineage>
</organism>